<evidence type="ECO:0000313" key="1">
    <source>
        <dbReference type="EMBL" id="MBA4536630.1"/>
    </source>
</evidence>
<dbReference type="EMBL" id="JACEIO010000009">
    <property type="protein sequence ID" value="MBA4536630.1"/>
    <property type="molecule type" value="Genomic_DNA"/>
</dbReference>
<proteinExistence type="predicted"/>
<evidence type="ECO:0000313" key="4">
    <source>
        <dbReference type="Proteomes" id="UP000570010"/>
    </source>
</evidence>
<accession>A0A6B3VUR9</accession>
<reference evidence="2 3" key="1">
    <citation type="submission" date="2020-02" db="EMBL/GenBank/DDBJ databases">
        <title>Bacillus aquiflavi sp. nov., isolated from yellow water of strong flavor Chinese baijiu in Yibin region of China.</title>
        <authorList>
            <person name="Xie J."/>
        </authorList>
    </citation>
    <scope>NUCLEOTIDE SEQUENCE [LARGE SCALE GENOMIC DNA]</scope>
    <source>
        <strain evidence="2 3">3H-10</strain>
    </source>
</reference>
<organism evidence="2 3">
    <name type="scientific">Bacillus aquiflavi</name>
    <dbReference type="NCBI Taxonomy" id="2672567"/>
    <lineage>
        <taxon>Bacteria</taxon>
        <taxon>Bacillati</taxon>
        <taxon>Bacillota</taxon>
        <taxon>Bacilli</taxon>
        <taxon>Bacillales</taxon>
        <taxon>Bacillaceae</taxon>
        <taxon>Bacillus</taxon>
    </lineage>
</organism>
<gene>
    <name evidence="2" type="ORF">G4D64_05570</name>
    <name evidence="1" type="ORF">H1Z61_05605</name>
</gene>
<dbReference type="AlphaFoldDB" id="A0A6B3VUR9"/>
<name>A0A6B3VUR9_9BACI</name>
<dbReference type="InterPro" id="IPR020203">
    <property type="entry name" value="YneK"/>
</dbReference>
<dbReference type="Proteomes" id="UP000472971">
    <property type="component" value="Unassembled WGS sequence"/>
</dbReference>
<reference evidence="1 4" key="2">
    <citation type="submission" date="2020-07" db="EMBL/GenBank/DDBJ databases">
        <authorList>
            <person name="Feng H."/>
        </authorList>
    </citation>
    <scope>NUCLEOTIDE SEQUENCE [LARGE SCALE GENOMIC DNA]</scope>
    <source>
        <strain evidence="1">S-12</strain>
        <strain evidence="4">s-12</strain>
    </source>
</reference>
<dbReference type="Gene3D" id="1.10.8.550">
    <property type="entry name" value="Proto-chlorophyllide reductase 57 kD subunit B"/>
    <property type="match status" value="1"/>
</dbReference>
<dbReference type="EMBL" id="JAAIWN010000009">
    <property type="protein sequence ID" value="NEY80998.1"/>
    <property type="molecule type" value="Genomic_DNA"/>
</dbReference>
<dbReference type="Proteomes" id="UP000570010">
    <property type="component" value="Unassembled WGS sequence"/>
</dbReference>
<comment type="caution">
    <text evidence="2">The sequence shown here is derived from an EMBL/GenBank/DDBJ whole genome shotgun (WGS) entry which is preliminary data.</text>
</comment>
<dbReference type="Pfam" id="PF11084">
    <property type="entry name" value="DUF2621"/>
    <property type="match status" value="1"/>
</dbReference>
<dbReference type="RefSeq" id="WP_163240959.1">
    <property type="nucleotide sequence ID" value="NZ_CP082780.1"/>
</dbReference>
<keyword evidence="3" id="KW-1185">Reference proteome</keyword>
<dbReference type="InterPro" id="IPR042298">
    <property type="entry name" value="P-CP_red_C"/>
</dbReference>
<sequence>MEWQQDAKELLDELLKPIPVFARPMAKKGIEKSILASAEGKEAVTKDDVVRGYIAASSGNMREKAIKMLKVKGFDVSEYENTL</sequence>
<evidence type="ECO:0000313" key="2">
    <source>
        <dbReference type="EMBL" id="NEY80998.1"/>
    </source>
</evidence>
<protein>
    <submittedName>
        <fullName evidence="2">DUF2621 family protein</fullName>
    </submittedName>
</protein>
<evidence type="ECO:0000313" key="3">
    <source>
        <dbReference type="Proteomes" id="UP000472971"/>
    </source>
</evidence>